<dbReference type="InterPro" id="IPR036388">
    <property type="entry name" value="WH-like_DNA-bd_sf"/>
</dbReference>
<dbReference type="SUPFAM" id="SSF46785">
    <property type="entry name" value="Winged helix' DNA-binding domain"/>
    <property type="match status" value="1"/>
</dbReference>
<dbReference type="EMBL" id="WVTD01000008">
    <property type="protein sequence ID" value="MYL98557.1"/>
    <property type="molecule type" value="Genomic_DNA"/>
</dbReference>
<evidence type="ECO:0000313" key="2">
    <source>
        <dbReference type="Proteomes" id="UP000465810"/>
    </source>
</evidence>
<evidence type="ECO:0000313" key="1">
    <source>
        <dbReference type="EMBL" id="MYL98557.1"/>
    </source>
</evidence>
<dbReference type="InterPro" id="IPR036390">
    <property type="entry name" value="WH_DNA-bd_sf"/>
</dbReference>
<dbReference type="Proteomes" id="UP000465810">
    <property type="component" value="Unassembled WGS sequence"/>
</dbReference>
<name>A0A7X4K806_9SPHN</name>
<accession>A0A7X4K806</accession>
<organism evidence="1 2">
    <name type="scientific">Novosphingobium silvae</name>
    <dbReference type="NCBI Taxonomy" id="2692619"/>
    <lineage>
        <taxon>Bacteria</taxon>
        <taxon>Pseudomonadati</taxon>
        <taxon>Pseudomonadota</taxon>
        <taxon>Alphaproteobacteria</taxon>
        <taxon>Sphingomonadales</taxon>
        <taxon>Sphingomonadaceae</taxon>
        <taxon>Novosphingobium</taxon>
    </lineage>
</organism>
<dbReference type="AlphaFoldDB" id="A0A7X4K806"/>
<reference evidence="1 2" key="1">
    <citation type="submission" date="2019-12" db="EMBL/GenBank/DDBJ databases">
        <authorList>
            <person name="Feng G."/>
            <person name="Zhu H."/>
        </authorList>
    </citation>
    <scope>NUCLEOTIDE SEQUENCE [LARGE SCALE GENOMIC DNA]</scope>
    <source>
        <strain evidence="1 2">FGD1</strain>
    </source>
</reference>
<dbReference type="Gene3D" id="1.10.10.10">
    <property type="entry name" value="Winged helix-like DNA-binding domain superfamily/Winged helix DNA-binding domain"/>
    <property type="match status" value="1"/>
</dbReference>
<comment type="caution">
    <text evidence="1">The sequence shown here is derived from an EMBL/GenBank/DDBJ whole genome shotgun (WGS) entry which is preliminary data.</text>
</comment>
<sequence length="280" mass="30128">MTELAHSSWGPLATAATRLKCLLLAPHDHSGDDAHKDVHLVIEEARRIVRESTDNRSPFTALASLRNAILEHPTFAPSETADPFSWSGEAGLRLSPFWAVDIFAGECLSAAGWLRPSLPLTGLIRREILCRSDPASADTMQAHALEEAASHLNRQLLEAVHAEETIRRRLADRRSTSRAPALLAMLAGFGAMRSSQIERLLGLTRLGARSILSSLESDGLVERRTLAGAHLYSATLHASSLGDFVSPSLPSLSSAALDAFDVSLAEIDRLLGRSSAGTDD</sequence>
<gene>
    <name evidence="1" type="ORF">GR702_12355</name>
</gene>
<keyword evidence="2" id="KW-1185">Reference proteome</keyword>
<protein>
    <submittedName>
        <fullName evidence="1">Uncharacterized protein</fullName>
    </submittedName>
</protein>
<dbReference type="RefSeq" id="WP_160986192.1">
    <property type="nucleotide sequence ID" value="NZ_WVTD01000008.1"/>
</dbReference>
<proteinExistence type="predicted"/>